<organism evidence="2 3">
    <name type="scientific">Pseudaquabacterium terrae</name>
    <dbReference type="NCBI Taxonomy" id="2732868"/>
    <lineage>
        <taxon>Bacteria</taxon>
        <taxon>Pseudomonadati</taxon>
        <taxon>Pseudomonadota</taxon>
        <taxon>Betaproteobacteria</taxon>
        <taxon>Burkholderiales</taxon>
        <taxon>Sphaerotilaceae</taxon>
        <taxon>Pseudaquabacterium</taxon>
    </lineage>
</organism>
<proteinExistence type="predicted"/>
<dbReference type="EMBL" id="JABRWJ010000004">
    <property type="protein sequence ID" value="NRF68090.1"/>
    <property type="molecule type" value="Genomic_DNA"/>
</dbReference>
<comment type="caution">
    <text evidence="2">The sequence shown here is derived from an EMBL/GenBank/DDBJ whole genome shotgun (WGS) entry which is preliminary data.</text>
</comment>
<dbReference type="Proteomes" id="UP000737171">
    <property type="component" value="Unassembled WGS sequence"/>
</dbReference>
<dbReference type="RefSeq" id="WP_173123422.1">
    <property type="nucleotide sequence ID" value="NZ_JABRWJ010000004.1"/>
</dbReference>
<reference evidence="2 3" key="1">
    <citation type="submission" date="2020-05" db="EMBL/GenBank/DDBJ databases">
        <title>Aquincola sp. isolate from soil.</title>
        <authorList>
            <person name="Han J."/>
            <person name="Kim D.-U."/>
        </authorList>
    </citation>
    <scope>NUCLEOTIDE SEQUENCE [LARGE SCALE GENOMIC DNA]</scope>
    <source>
        <strain evidence="2 3">S2</strain>
    </source>
</reference>
<evidence type="ECO:0000256" key="1">
    <source>
        <dbReference type="SAM" id="MobiDB-lite"/>
    </source>
</evidence>
<dbReference type="SUPFAM" id="SSF53474">
    <property type="entry name" value="alpha/beta-Hydrolases"/>
    <property type="match status" value="1"/>
</dbReference>
<feature type="region of interest" description="Disordered" evidence="1">
    <location>
        <begin position="496"/>
        <end position="534"/>
    </location>
</feature>
<keyword evidence="3" id="KW-1185">Reference proteome</keyword>
<dbReference type="InterPro" id="IPR029058">
    <property type="entry name" value="AB_hydrolase_fold"/>
</dbReference>
<evidence type="ECO:0000313" key="3">
    <source>
        <dbReference type="Proteomes" id="UP000737171"/>
    </source>
</evidence>
<protein>
    <submittedName>
        <fullName evidence="2">Uncharacterized protein</fullName>
    </submittedName>
</protein>
<accession>A0ABX2EHI7</accession>
<evidence type="ECO:0000313" key="2">
    <source>
        <dbReference type="EMBL" id="NRF68090.1"/>
    </source>
</evidence>
<sequence length="571" mass="60505">MIATSALAALSFELERGGDGEAGDEGATVWLCDAAALNAAALAQRFVDDWAAWYGPALAPHAAAIASLLHFEARQNEPEAGQVQLMRDGRHAVVRLPGAWALPVIRRRERGLRIGGWSPDDPHDWLDAGWQALPAAWRRSRGGRVQLALRMRMYWGALAEPAPGPGGVSWRRCRVRADALAVTPWAWTVERGRALAVTGEGGSVERRLRGGIGLMLIQPLLRIERPQPPAGSRLRAGGQALLHRFAGAAASRAPAFCARIAADEAFWSAALPDGAGDAATLAAAARRGAWLRPASRAALRHGRGTIEREHVVLLPDSPGGVRSSFSAALAASPAPEAALWPGLPALDTLAAWRFELDGGRPLDHQLETLANALDARIVAPTGPLAKGSRIVFVGHGTGGCLARFALEALRQRWARRGWRVEALTLGSPHLGSGAAAFGPEVWPTPALPPGQSDLLPDAVQARAGGDATRLPAGMWLFGAVWGPPAVDDADVPGRVIDDLQQPPASGDGRFTRHSTLAGRTPRAPGERPPDDGTVVIDASPVLHDRYLASPGVRRQVQRALDHLLGREGSWA</sequence>
<dbReference type="Gene3D" id="3.40.50.1820">
    <property type="entry name" value="alpha/beta hydrolase"/>
    <property type="match status" value="1"/>
</dbReference>
<gene>
    <name evidence="2" type="ORF">HLB44_13945</name>
</gene>
<name>A0ABX2EHI7_9BURK</name>